<dbReference type="EMBL" id="UZAK01036931">
    <property type="protein sequence ID" value="VDP57140.1"/>
    <property type="molecule type" value="Genomic_DNA"/>
</dbReference>
<organism evidence="4">
    <name type="scientific">Schistosoma curassoni</name>
    <dbReference type="NCBI Taxonomy" id="6186"/>
    <lineage>
        <taxon>Eukaryota</taxon>
        <taxon>Metazoa</taxon>
        <taxon>Spiralia</taxon>
        <taxon>Lophotrochozoa</taxon>
        <taxon>Platyhelminthes</taxon>
        <taxon>Trematoda</taxon>
        <taxon>Digenea</taxon>
        <taxon>Strigeidida</taxon>
        <taxon>Schistosomatoidea</taxon>
        <taxon>Schistosomatidae</taxon>
        <taxon>Schistosoma</taxon>
    </lineage>
</organism>
<dbReference type="Proteomes" id="UP000279833">
    <property type="component" value="Unassembled WGS sequence"/>
</dbReference>
<evidence type="ECO:0000259" key="1">
    <source>
        <dbReference type="PROSITE" id="PS50908"/>
    </source>
</evidence>
<sequence>MYESIQREELFAICSIFPDLITSVNGIKKLHIPVDSVRDLDKANFPVQVSLKISSIMRPSGLKKVVIIHLSCSPTYPETLLNFRIKGDKRVTKTQISVLHDVLKKLAETMRGQVI</sequence>
<dbReference type="SUPFAM" id="SSF54495">
    <property type="entry name" value="UBC-like"/>
    <property type="match status" value="1"/>
</dbReference>
<accession>A0A183KI31</accession>
<protein>
    <submittedName>
        <fullName evidence="4">RWD domain-containing protein</fullName>
    </submittedName>
</protein>
<dbReference type="Gene3D" id="3.10.110.10">
    <property type="entry name" value="Ubiquitin Conjugating Enzyme"/>
    <property type="match status" value="1"/>
</dbReference>
<dbReference type="InterPro" id="IPR016135">
    <property type="entry name" value="UBQ-conjugating_enzyme/RWD"/>
</dbReference>
<feature type="domain" description="RWD" evidence="1">
    <location>
        <begin position="8"/>
        <end position="115"/>
    </location>
</feature>
<dbReference type="PROSITE" id="PS50908">
    <property type="entry name" value="RWD"/>
    <property type="match status" value="1"/>
</dbReference>
<proteinExistence type="predicted"/>
<name>A0A183KI31_9TREM</name>
<reference evidence="4" key="1">
    <citation type="submission" date="2016-06" db="UniProtKB">
        <authorList>
            <consortium name="WormBaseParasite"/>
        </authorList>
    </citation>
    <scope>IDENTIFICATION</scope>
</reference>
<evidence type="ECO:0000313" key="2">
    <source>
        <dbReference type="EMBL" id="VDP57140.1"/>
    </source>
</evidence>
<evidence type="ECO:0000313" key="3">
    <source>
        <dbReference type="Proteomes" id="UP000279833"/>
    </source>
</evidence>
<reference evidence="2 3" key="2">
    <citation type="submission" date="2018-11" db="EMBL/GenBank/DDBJ databases">
        <authorList>
            <consortium name="Pathogen Informatics"/>
        </authorList>
    </citation>
    <scope>NUCLEOTIDE SEQUENCE [LARGE SCALE GENOMIC DNA]</scope>
    <source>
        <strain evidence="2">Dakar</strain>
        <strain evidence="3">Dakar, Senegal</strain>
    </source>
</reference>
<dbReference type="InterPro" id="IPR006575">
    <property type="entry name" value="RWD_dom"/>
</dbReference>
<evidence type="ECO:0000313" key="4">
    <source>
        <dbReference type="WBParaSite" id="SCUD_0001468701-mRNA-1"/>
    </source>
</evidence>
<keyword evidence="3" id="KW-1185">Reference proteome</keyword>
<dbReference type="WBParaSite" id="SCUD_0001468701-mRNA-1">
    <property type="protein sequence ID" value="SCUD_0001468701-mRNA-1"/>
    <property type="gene ID" value="SCUD_0001468701"/>
</dbReference>
<dbReference type="AlphaFoldDB" id="A0A183KI31"/>
<gene>
    <name evidence="2" type="ORF">SCUD_LOCUS14684</name>
</gene>
<dbReference type="Pfam" id="PF05773">
    <property type="entry name" value="RWD"/>
    <property type="match status" value="1"/>
</dbReference>